<keyword evidence="1" id="KW-0812">Transmembrane</keyword>
<keyword evidence="1" id="KW-1133">Transmembrane helix</keyword>
<accession>A0AAU7XNJ3</accession>
<keyword evidence="1" id="KW-0472">Membrane</keyword>
<name>A0AAU7XNJ3_9GAMM</name>
<gene>
    <name evidence="2" type="ORF">V8F66_18350</name>
</gene>
<proteinExistence type="predicted"/>
<evidence type="ECO:0000313" key="2">
    <source>
        <dbReference type="EMBL" id="XBY58225.1"/>
    </source>
</evidence>
<protein>
    <submittedName>
        <fullName evidence="2">Uncharacterized protein</fullName>
    </submittedName>
</protein>
<dbReference type="AlphaFoldDB" id="A0AAU7XNJ3"/>
<feature type="transmembrane region" description="Helical" evidence="1">
    <location>
        <begin position="27"/>
        <end position="45"/>
    </location>
</feature>
<dbReference type="EMBL" id="CP158484">
    <property type="protein sequence ID" value="XBY58225.1"/>
    <property type="molecule type" value="Genomic_DNA"/>
</dbReference>
<dbReference type="RefSeq" id="WP_035561116.1">
    <property type="nucleotide sequence ID" value="NZ_CP158484.1"/>
</dbReference>
<dbReference type="KEGG" id="vrs:V8F66_18350"/>
<organism evidence="2">
    <name type="scientific">Vreelandella sp. SM1641</name>
    <dbReference type="NCBI Taxonomy" id="3126101"/>
    <lineage>
        <taxon>Bacteria</taxon>
        <taxon>Pseudomonadati</taxon>
        <taxon>Pseudomonadota</taxon>
        <taxon>Gammaproteobacteria</taxon>
        <taxon>Oceanospirillales</taxon>
        <taxon>Halomonadaceae</taxon>
        <taxon>Vreelandella</taxon>
    </lineage>
</organism>
<evidence type="ECO:0000256" key="1">
    <source>
        <dbReference type="SAM" id="Phobius"/>
    </source>
</evidence>
<sequence length="95" mass="11004">MSVTATDVYDDVLKAPNTYRQQRRSVFTLYVLSILVMVALFDWLLNKQYQQEIKAAESRITARANVVTEWAKGIFALKWTSSFWANRNIGVTRDI</sequence>
<reference evidence="2" key="1">
    <citation type="submission" date="2024-02" db="EMBL/GenBank/DDBJ databases">
        <title>Complete genome sequence of Vreelandella sp. SM1641, a marine exopolysaccharide-producing bacterium isolated from deep-sea hydrothermal sediment of the southwest Indian Ocean.</title>
        <authorList>
            <person name="Zhu H."/>
            <person name="Sun M."/>
        </authorList>
    </citation>
    <scope>NUCLEOTIDE SEQUENCE</scope>
    <source>
        <strain evidence="2">SM1641</strain>
    </source>
</reference>